<reference evidence="1 2" key="1">
    <citation type="submission" date="2020-07" db="EMBL/GenBank/DDBJ databases">
        <title>Taxonomic proposal: Crassvirales, a new order of highly abundant and diverse bacterial viruses.</title>
        <authorList>
            <person name="Shkoporov A.N."/>
            <person name="Stockdale S.R."/>
            <person name="Guerin E."/>
            <person name="Ross R.P."/>
            <person name="Hill C."/>
        </authorList>
    </citation>
    <scope>NUCLEOTIDE SEQUENCE [LARGE SCALE GENOMIC DNA]</scope>
</reference>
<evidence type="ECO:0000313" key="2">
    <source>
        <dbReference type="Proteomes" id="UP000594161"/>
    </source>
</evidence>
<dbReference type="Proteomes" id="UP000594161">
    <property type="component" value="Segment"/>
</dbReference>
<proteinExistence type="predicted"/>
<keyword evidence="2" id="KW-1185">Reference proteome</keyword>
<name>A0A7M1S0F8_9CAUD</name>
<dbReference type="GeneID" id="65130238"/>
<protein>
    <submittedName>
        <fullName evidence="1">Uncharacterized protein</fullName>
    </submittedName>
</protein>
<accession>A0A7M1S0F8</accession>
<sequence>MLHFNELRITQDDKYLIIDASVDNQDFYDDIILDSVVIDTQDTYVPNGPSSNPVYELKVADAYDLTYSLPEECSCNPVLEEEDKSYCFTYGTHQMRNIRLRLQASDFNINTLNDTMFFVYVIATGTPSADAPCGTTNPMIMGAVTNLYPLYQSMMKYVKQIENNCEIPKEFIDLSLRIKALELCIRTGNYPQAIKYWNKYFKNKIGTITRVTNCSCYG</sequence>
<evidence type="ECO:0000313" key="1">
    <source>
        <dbReference type="EMBL" id="QOR59631.1"/>
    </source>
</evidence>
<dbReference type="Pfam" id="PF25724">
    <property type="entry name" value="crAss_THA"/>
    <property type="match status" value="1"/>
</dbReference>
<dbReference type="KEGG" id="vg:65130238"/>
<dbReference type="EMBL" id="MT774391">
    <property type="protein sequence ID" value="QOR59631.1"/>
    <property type="molecule type" value="Genomic_DNA"/>
</dbReference>
<dbReference type="RefSeq" id="YP_010111789.1">
    <property type="nucleotide sequence ID" value="NC_055884.1"/>
</dbReference>
<dbReference type="InterPro" id="IPR057876">
    <property type="entry name" value="crAss_THA"/>
</dbReference>
<organism evidence="1 2">
    <name type="scientific">uncultured phage cr126_1</name>
    <dbReference type="NCBI Taxonomy" id="2772075"/>
    <lineage>
        <taxon>Viruses</taxon>
        <taxon>Duplodnaviria</taxon>
        <taxon>Heunggongvirae</taxon>
        <taxon>Uroviricota</taxon>
        <taxon>Caudoviricetes</taxon>
        <taxon>Crassvirales</taxon>
        <taxon>Steigviridae</taxon>
        <taxon>Asinivirinae</taxon>
        <taxon>Kolpuevirus</taxon>
        <taxon>Kolpuevirus hominis</taxon>
    </lineage>
</organism>